<dbReference type="FunFam" id="3.40.50.10810:FF:000008">
    <property type="entry name" value="Chromatin structure-remodeling complex subunit snf21"/>
    <property type="match status" value="1"/>
</dbReference>
<dbReference type="GO" id="GO:0004386">
    <property type="term" value="F:helicase activity"/>
    <property type="evidence" value="ECO:0007669"/>
    <property type="project" value="UniProtKB-KW"/>
</dbReference>
<feature type="domain" description="QLQ" evidence="16">
    <location>
        <begin position="194"/>
        <end position="229"/>
    </location>
</feature>
<feature type="domain" description="Bromo" evidence="12">
    <location>
        <begin position="1387"/>
        <end position="1457"/>
    </location>
</feature>
<dbReference type="Proteomes" id="UP000094112">
    <property type="component" value="Unassembled WGS sequence"/>
</dbReference>
<feature type="compositionally biased region" description="Polar residues" evidence="11">
    <location>
        <begin position="280"/>
        <end position="316"/>
    </location>
</feature>
<dbReference type="Gene3D" id="3.40.50.10810">
    <property type="entry name" value="Tandem AAA-ATPase domain"/>
    <property type="match status" value="1"/>
</dbReference>
<dbReference type="GO" id="GO:0005524">
    <property type="term" value="F:ATP binding"/>
    <property type="evidence" value="ECO:0007669"/>
    <property type="project" value="UniProtKB-KW"/>
</dbReference>
<feature type="compositionally biased region" description="Basic residues" evidence="11">
    <location>
        <begin position="1272"/>
        <end position="1282"/>
    </location>
</feature>
<keyword evidence="8" id="KW-0804">Transcription</keyword>
<dbReference type="PROSITE" id="PS51666">
    <property type="entry name" value="QLQ"/>
    <property type="match status" value="1"/>
</dbReference>
<dbReference type="PROSITE" id="PS00633">
    <property type="entry name" value="BROMODOMAIN_1"/>
    <property type="match status" value="1"/>
</dbReference>
<dbReference type="InterPro" id="IPR014001">
    <property type="entry name" value="Helicase_ATP-bd"/>
</dbReference>
<evidence type="ECO:0000313" key="17">
    <source>
        <dbReference type="EMBL" id="ODQ60476.1"/>
    </source>
</evidence>
<keyword evidence="2" id="KW-0547">Nucleotide-binding</keyword>
<dbReference type="Pfam" id="PF00439">
    <property type="entry name" value="Bromodomain"/>
    <property type="match status" value="1"/>
</dbReference>
<dbReference type="EMBL" id="KV454210">
    <property type="protein sequence ID" value="ODQ60476.1"/>
    <property type="molecule type" value="Genomic_DNA"/>
</dbReference>
<feature type="region of interest" description="Disordered" evidence="11">
    <location>
        <begin position="1252"/>
        <end position="1285"/>
    </location>
</feature>
<dbReference type="Pfam" id="PF00271">
    <property type="entry name" value="Helicase_C"/>
    <property type="match status" value="1"/>
</dbReference>
<evidence type="ECO:0000256" key="9">
    <source>
        <dbReference type="ARBA" id="ARBA00023242"/>
    </source>
</evidence>
<dbReference type="Pfam" id="PF14619">
    <property type="entry name" value="SnAC"/>
    <property type="match status" value="1"/>
</dbReference>
<dbReference type="OrthoDB" id="5857104at2759"/>
<evidence type="ECO:0000256" key="10">
    <source>
        <dbReference type="PROSITE-ProRule" id="PRU00035"/>
    </source>
</evidence>
<evidence type="ECO:0000256" key="7">
    <source>
        <dbReference type="ARBA" id="ARBA00023117"/>
    </source>
</evidence>
<dbReference type="GO" id="GO:0006355">
    <property type="term" value="P:regulation of DNA-templated transcription"/>
    <property type="evidence" value="ECO:0007669"/>
    <property type="project" value="InterPro"/>
</dbReference>
<feature type="region of interest" description="Disordered" evidence="11">
    <location>
        <begin position="1501"/>
        <end position="1531"/>
    </location>
</feature>
<dbReference type="InterPro" id="IPR014012">
    <property type="entry name" value="HSA_dom"/>
</dbReference>
<dbReference type="PROSITE" id="PS50014">
    <property type="entry name" value="BROMODOMAIN_2"/>
    <property type="match status" value="1"/>
</dbReference>
<dbReference type="GO" id="GO:0006338">
    <property type="term" value="P:chromatin remodeling"/>
    <property type="evidence" value="ECO:0007669"/>
    <property type="project" value="UniProtKB-ARBA"/>
</dbReference>
<dbReference type="InterPro" id="IPR049730">
    <property type="entry name" value="SNF2/RAD54-like_C"/>
</dbReference>
<evidence type="ECO:0000259" key="13">
    <source>
        <dbReference type="PROSITE" id="PS51192"/>
    </source>
</evidence>
<dbReference type="InterPro" id="IPR001487">
    <property type="entry name" value="Bromodomain"/>
</dbReference>
<evidence type="ECO:0000256" key="3">
    <source>
        <dbReference type="ARBA" id="ARBA00022801"/>
    </source>
</evidence>
<evidence type="ECO:0000259" key="12">
    <source>
        <dbReference type="PROSITE" id="PS50014"/>
    </source>
</evidence>
<dbReference type="InterPro" id="IPR018359">
    <property type="entry name" value="Bromodomain_CS"/>
</dbReference>
<dbReference type="FunFam" id="3.40.50.300:FF:000843">
    <property type="entry name" value="Chromatin structure-remodeling complex subunit snf21"/>
    <property type="match status" value="1"/>
</dbReference>
<dbReference type="GO" id="GO:0016787">
    <property type="term" value="F:hydrolase activity"/>
    <property type="evidence" value="ECO:0007669"/>
    <property type="project" value="UniProtKB-KW"/>
</dbReference>
<evidence type="ECO:0000256" key="2">
    <source>
        <dbReference type="ARBA" id="ARBA00022741"/>
    </source>
</evidence>
<proteinExistence type="predicted"/>
<evidence type="ECO:0000256" key="5">
    <source>
        <dbReference type="ARBA" id="ARBA00022840"/>
    </source>
</evidence>
<dbReference type="SUPFAM" id="SSF47370">
    <property type="entry name" value="Bromodomain"/>
    <property type="match status" value="1"/>
</dbReference>
<feature type="compositionally biased region" description="Polar residues" evidence="11">
    <location>
        <begin position="253"/>
        <end position="262"/>
    </location>
</feature>
<dbReference type="SMART" id="SM00487">
    <property type="entry name" value="DEXDc"/>
    <property type="match status" value="1"/>
</dbReference>
<protein>
    <submittedName>
        <fullName evidence="17">Uncharacterized protein</fullName>
    </submittedName>
</protein>
<dbReference type="Gene3D" id="1.20.920.10">
    <property type="entry name" value="Bromodomain-like"/>
    <property type="match status" value="1"/>
</dbReference>
<dbReference type="Gene3D" id="1.20.5.170">
    <property type="match status" value="1"/>
</dbReference>
<feature type="compositionally biased region" description="Basic residues" evidence="11">
    <location>
        <begin position="1329"/>
        <end position="1341"/>
    </location>
</feature>
<keyword evidence="3" id="KW-0378">Hydrolase</keyword>
<keyword evidence="7 10" id="KW-0103">Bromodomain</keyword>
<dbReference type="SMART" id="SM01314">
    <property type="entry name" value="SnAC"/>
    <property type="match status" value="1"/>
</dbReference>
<dbReference type="STRING" id="683960.A0A1E3P4T8"/>
<feature type="compositionally biased region" description="Acidic residues" evidence="11">
    <location>
        <begin position="1254"/>
        <end position="1266"/>
    </location>
</feature>
<keyword evidence="5" id="KW-0067">ATP-binding</keyword>
<dbReference type="GO" id="GO:0140008">
    <property type="term" value="F:histone H4 reader activity"/>
    <property type="evidence" value="ECO:0007669"/>
    <property type="project" value="UniProtKB-ARBA"/>
</dbReference>
<evidence type="ECO:0000259" key="16">
    <source>
        <dbReference type="PROSITE" id="PS51666"/>
    </source>
</evidence>
<evidence type="ECO:0000256" key="1">
    <source>
        <dbReference type="ARBA" id="ARBA00004123"/>
    </source>
</evidence>
<dbReference type="InterPro" id="IPR014978">
    <property type="entry name" value="Gln-Leu-Gln_QLQ"/>
</dbReference>
<feature type="compositionally biased region" description="Polar residues" evidence="11">
    <location>
        <begin position="136"/>
        <end position="147"/>
    </location>
</feature>
<feature type="region of interest" description="Disordered" evidence="11">
    <location>
        <begin position="234"/>
        <end position="326"/>
    </location>
</feature>
<dbReference type="RefSeq" id="XP_019039683.1">
    <property type="nucleotide sequence ID" value="XM_019181730.1"/>
</dbReference>
<evidence type="ECO:0000256" key="11">
    <source>
        <dbReference type="SAM" id="MobiDB-lite"/>
    </source>
</evidence>
<dbReference type="InterPro" id="IPR036427">
    <property type="entry name" value="Bromodomain-like_sf"/>
</dbReference>
<dbReference type="InterPro" id="IPR029295">
    <property type="entry name" value="SnAC"/>
</dbReference>
<evidence type="ECO:0000313" key="18">
    <source>
        <dbReference type="Proteomes" id="UP000094112"/>
    </source>
</evidence>
<feature type="compositionally biased region" description="Polar residues" evidence="11">
    <location>
        <begin position="67"/>
        <end position="78"/>
    </location>
</feature>
<dbReference type="InterPro" id="IPR001650">
    <property type="entry name" value="Helicase_C-like"/>
</dbReference>
<dbReference type="PRINTS" id="PR00503">
    <property type="entry name" value="BROMODOMAIN"/>
</dbReference>
<dbReference type="GO" id="GO:0006366">
    <property type="term" value="P:transcription by RNA polymerase II"/>
    <property type="evidence" value="ECO:0007669"/>
    <property type="project" value="UniProtKB-ARBA"/>
</dbReference>
<dbReference type="SMART" id="SM00951">
    <property type="entry name" value="QLQ"/>
    <property type="match status" value="1"/>
</dbReference>
<gene>
    <name evidence="17" type="ORF">WICANDRAFT_30393</name>
</gene>
<feature type="region of interest" description="Disordered" evidence="11">
    <location>
        <begin position="1319"/>
        <end position="1358"/>
    </location>
</feature>
<dbReference type="Pfam" id="PF07529">
    <property type="entry name" value="HSA"/>
    <property type="match status" value="1"/>
</dbReference>
<accession>A0A1E3P4T8</accession>
<evidence type="ECO:0000256" key="4">
    <source>
        <dbReference type="ARBA" id="ARBA00022806"/>
    </source>
</evidence>
<organism evidence="17 18">
    <name type="scientific">Wickerhamomyces anomalus (strain ATCC 58044 / CBS 1984 / NCYC 433 / NRRL Y-366-8)</name>
    <name type="common">Yeast</name>
    <name type="synonym">Hansenula anomala</name>
    <dbReference type="NCBI Taxonomy" id="683960"/>
    <lineage>
        <taxon>Eukaryota</taxon>
        <taxon>Fungi</taxon>
        <taxon>Dikarya</taxon>
        <taxon>Ascomycota</taxon>
        <taxon>Saccharomycotina</taxon>
        <taxon>Saccharomycetes</taxon>
        <taxon>Phaffomycetales</taxon>
        <taxon>Wickerhamomycetaceae</taxon>
        <taxon>Wickerhamomyces</taxon>
    </lineage>
</organism>
<evidence type="ECO:0000256" key="8">
    <source>
        <dbReference type="ARBA" id="ARBA00023163"/>
    </source>
</evidence>
<evidence type="ECO:0000259" key="15">
    <source>
        <dbReference type="PROSITE" id="PS51204"/>
    </source>
</evidence>
<feature type="compositionally biased region" description="Low complexity" evidence="11">
    <location>
        <begin position="1504"/>
        <end position="1519"/>
    </location>
</feature>
<dbReference type="SMART" id="SM00490">
    <property type="entry name" value="HELICc"/>
    <property type="match status" value="1"/>
</dbReference>
<feature type="region of interest" description="Disordered" evidence="11">
    <location>
        <begin position="103"/>
        <end position="195"/>
    </location>
</feature>
<feature type="region of interest" description="Disordered" evidence="11">
    <location>
        <begin position="55"/>
        <end position="91"/>
    </location>
</feature>
<keyword evidence="6" id="KW-0805">Transcription regulation</keyword>
<feature type="compositionally biased region" description="Low complexity" evidence="11">
    <location>
        <begin position="122"/>
        <end position="135"/>
    </location>
</feature>
<name>A0A1E3P4T8_WICAA</name>
<dbReference type="InterPro" id="IPR027417">
    <property type="entry name" value="P-loop_NTPase"/>
</dbReference>
<dbReference type="SMART" id="SM00297">
    <property type="entry name" value="BROMO"/>
    <property type="match status" value="1"/>
</dbReference>
<dbReference type="Pfam" id="PF00176">
    <property type="entry name" value="SNF2-rel_dom"/>
    <property type="match status" value="1"/>
</dbReference>
<feature type="domain" description="Helicase C-terminal" evidence="14">
    <location>
        <begin position="983"/>
        <end position="1146"/>
    </location>
</feature>
<dbReference type="PROSITE" id="PS51192">
    <property type="entry name" value="HELICASE_ATP_BIND_1"/>
    <property type="match status" value="1"/>
</dbReference>
<dbReference type="InterPro" id="IPR038718">
    <property type="entry name" value="SNF2-like_sf"/>
</dbReference>
<dbReference type="GO" id="GO:0005634">
    <property type="term" value="C:nucleus"/>
    <property type="evidence" value="ECO:0007669"/>
    <property type="project" value="UniProtKB-SubCell"/>
</dbReference>
<feature type="domain" description="HSA" evidence="15">
    <location>
        <begin position="492"/>
        <end position="565"/>
    </location>
</feature>
<evidence type="ECO:0000259" key="14">
    <source>
        <dbReference type="PROSITE" id="PS51194"/>
    </source>
</evidence>
<dbReference type="SUPFAM" id="SSF52540">
    <property type="entry name" value="P-loop containing nucleoside triphosphate hydrolases"/>
    <property type="match status" value="2"/>
</dbReference>
<keyword evidence="9" id="KW-0539">Nucleus</keyword>
<dbReference type="PANTHER" id="PTHR10799">
    <property type="entry name" value="SNF2/RAD54 HELICASE FAMILY"/>
    <property type="match status" value="1"/>
</dbReference>
<feature type="compositionally biased region" description="Polar residues" evidence="11">
    <location>
        <begin position="105"/>
        <end position="121"/>
    </location>
</feature>
<dbReference type="Pfam" id="PF08880">
    <property type="entry name" value="QLQ"/>
    <property type="match status" value="1"/>
</dbReference>
<dbReference type="InterPro" id="IPR000330">
    <property type="entry name" value="SNF2_N"/>
</dbReference>
<sequence>MDFNRPIPREEVQKLYERWQHIKAQLGDGAVHNNEFIHLSKVLRHISKQQELARRLLQQQQQQQQQSNGNSNVGTPAQQPMMPPGSANTQINQNNIVGQQQQPNFIHNNNGASQNGFVNPLQQNQPFQMNNNNTQSPMQQNVQIPTSQQQGFQRQAQQQQSFTPQLQQGQPQGQPQPPQQQPQQKQQHPLNNGLFDPEQSVLLKAQIAAFKCLVKNLPVPPEVNHILARSLAQTLQNDKSQSQMPSQQPTPQIHQRQASISKTQPTPTIPPNTQSPMGSAHSNSQNNTPTIPNKANPTISNIKQQLPPQSKPNISAGSGLHTFENQPPVPLEQLRAEYPDITTIVPYNDPKIKVDSYTKPIQQKAVPFELLYHPKSRVTIPGVFPEGLDLNGASQLHEAEIQLEIDGVLEEMKSKFDNIADGKDLEDPEHIDELIDYYALKLLPLQKAMRGHVLSFDYFKNSLLTNSHPNFLAKIRKISPIDAQITNNLYLQQQSLKIKIEHKKKFDKIEKLTSDSSSIIRKRFNKKDQVQKFGRSIVHLHGYIEKEEQKRVERNAKQRLQALKANDEEAYIKLLDQTKDTRITHLLKQTNQFLDSLAQAVKDQQKETHEHAKASGIEVADEFDNLEGDDNENIDYYSVAHRIKEEIKKQPSILVGGELKEYQMKGLQWMVSLFNNHLNGILADEMGLGKTIQSISLITYLVEVKKVNGPFLVIVPLSTLTNWNLEFEKWAPSVKKITYKGTPTLRKIMQHDIRTQNFQVLLTTFEYIIKDRPLLAKINWAHMIIDEGHRMKNANSKLSSTLTQYYHTDYRLILTGTPLQNNLPELWALLNFVLPKIFNSVKSFDEWFNTPFANTGGQDKIELSEEETLLVIRRLHKVLRPFLLRRLKKDVEKDLPNKIEKVIKCKMSAIQSKLYQQMLKYHQLFIGDEEGKTLVPIKGLNNPIMQLRKICNHPFVFEEIEYALNPTNETNNKIWRVAGKFELLERVLPKFKATGHRVLIFFQMTQIMDIMEDFLRLNDMKYLRLDGSTKPDDRTNLLKLFNDPNSEYFAFLLSTRAGGLGLNLQTADTVIIFDTDWNPHQDLQAQDRAHRIGQKNEVRILRLITEDSVEEVILERAHQKLDIDGKVIQAGKFDNKSTSEEQEALLRALLEAEETKKGGKDEDEELNDDELNDILSRNDDETILFKKMDEENKYKKIQGRLFTEAELPPIFQRDPSDFFKVENAEDYGRGARERKQTFYDENVSEEQWLREIDGIEEEDEEEEDEFGDIKPTKKRKRSRKKKDVLDEDEDIMKYAGRKRRSNNDDSIIGAGSKTVAHKALAKSGGGAANRRRAAASRRGKGVGRGNAGTPVNRLPKIEDPLSPEERIKLTVDIDEIYQNLIDYTNEEGRKLSEIFLVKPPKKYYPDYYLLIKNPIAFDVISKRIKTNIYCSLKEFMEDVRLMCSNAKIYNEEGSMVYQDAVVLEELAFKLYEEKGQGEADLDFSAFDAEYCTKVPPTSSLNGATSTINTPSSTGTTTPNLMDGTIGGSDKF</sequence>
<dbReference type="PROSITE" id="PS51204">
    <property type="entry name" value="HSA"/>
    <property type="match status" value="1"/>
</dbReference>
<dbReference type="PROSITE" id="PS51194">
    <property type="entry name" value="HELICASE_CTER"/>
    <property type="match status" value="1"/>
</dbReference>
<feature type="domain" description="Helicase ATP-binding" evidence="13">
    <location>
        <begin position="671"/>
        <end position="836"/>
    </location>
</feature>
<comment type="subcellular location">
    <subcellularLocation>
        <location evidence="1">Nucleus</location>
    </subcellularLocation>
</comment>
<reference evidence="17 18" key="1">
    <citation type="journal article" date="2016" name="Proc. Natl. Acad. Sci. U.S.A.">
        <title>Comparative genomics of biotechnologically important yeasts.</title>
        <authorList>
            <person name="Riley R."/>
            <person name="Haridas S."/>
            <person name="Wolfe K.H."/>
            <person name="Lopes M.R."/>
            <person name="Hittinger C.T."/>
            <person name="Goeker M."/>
            <person name="Salamov A.A."/>
            <person name="Wisecaver J.H."/>
            <person name="Long T.M."/>
            <person name="Calvey C.H."/>
            <person name="Aerts A.L."/>
            <person name="Barry K.W."/>
            <person name="Choi C."/>
            <person name="Clum A."/>
            <person name="Coughlan A.Y."/>
            <person name="Deshpande S."/>
            <person name="Douglass A.P."/>
            <person name="Hanson S.J."/>
            <person name="Klenk H.-P."/>
            <person name="LaButti K.M."/>
            <person name="Lapidus A."/>
            <person name="Lindquist E.A."/>
            <person name="Lipzen A.M."/>
            <person name="Meier-Kolthoff J.P."/>
            <person name="Ohm R.A."/>
            <person name="Otillar R.P."/>
            <person name="Pangilinan J.L."/>
            <person name="Peng Y."/>
            <person name="Rokas A."/>
            <person name="Rosa C.A."/>
            <person name="Scheuner C."/>
            <person name="Sibirny A.A."/>
            <person name="Slot J.C."/>
            <person name="Stielow J.B."/>
            <person name="Sun H."/>
            <person name="Kurtzman C.P."/>
            <person name="Blackwell M."/>
            <person name="Grigoriev I.V."/>
            <person name="Jeffries T.W."/>
        </authorList>
    </citation>
    <scope>NUCLEOTIDE SEQUENCE [LARGE SCALE GENOMIC DNA]</scope>
    <source>
        <strain evidence="18">ATCC 58044 / CBS 1984 / NCYC 433 / NRRL Y-366-8</strain>
    </source>
</reference>
<keyword evidence="4" id="KW-0347">Helicase</keyword>
<dbReference type="GO" id="GO:0042393">
    <property type="term" value="F:histone binding"/>
    <property type="evidence" value="ECO:0007669"/>
    <property type="project" value="InterPro"/>
</dbReference>
<dbReference type="GO" id="GO:0006302">
    <property type="term" value="P:double-strand break repair"/>
    <property type="evidence" value="ECO:0007669"/>
    <property type="project" value="UniProtKB-ARBA"/>
</dbReference>
<evidence type="ECO:0000256" key="6">
    <source>
        <dbReference type="ARBA" id="ARBA00023015"/>
    </source>
</evidence>
<dbReference type="CDD" id="cd18793">
    <property type="entry name" value="SF2_C_SNF"/>
    <property type="match status" value="1"/>
</dbReference>
<dbReference type="CDD" id="cd17996">
    <property type="entry name" value="DEXHc_SMARCA2_SMARCA4"/>
    <property type="match status" value="1"/>
</dbReference>
<dbReference type="Gene3D" id="3.40.50.300">
    <property type="entry name" value="P-loop containing nucleotide triphosphate hydrolases"/>
    <property type="match status" value="1"/>
</dbReference>
<dbReference type="GeneID" id="30198976"/>
<feature type="compositionally biased region" description="Low complexity" evidence="11">
    <location>
        <begin position="240"/>
        <end position="252"/>
    </location>
</feature>
<feature type="compositionally biased region" description="Low complexity" evidence="11">
    <location>
        <begin position="263"/>
        <end position="276"/>
    </location>
</feature>
<feature type="compositionally biased region" description="Low complexity" evidence="11">
    <location>
        <begin position="148"/>
        <end position="173"/>
    </location>
</feature>
<keyword evidence="18" id="KW-1185">Reference proteome</keyword>